<dbReference type="AlphaFoldDB" id="A0A9P4JZX6"/>
<reference evidence="2" key="1">
    <citation type="journal article" date="2020" name="Stud. Mycol.">
        <title>101 Dothideomycetes genomes: A test case for predicting lifestyles and emergence of pathogens.</title>
        <authorList>
            <person name="Haridas S."/>
            <person name="Albert R."/>
            <person name="Binder M."/>
            <person name="Bloem J."/>
            <person name="LaButti K."/>
            <person name="Salamov A."/>
            <person name="Andreopoulos B."/>
            <person name="Baker S."/>
            <person name="Barry K."/>
            <person name="Bills G."/>
            <person name="Bluhm B."/>
            <person name="Cannon C."/>
            <person name="Castanera R."/>
            <person name="Culley D."/>
            <person name="Daum C."/>
            <person name="Ezra D."/>
            <person name="Gonzalez J."/>
            <person name="Henrissat B."/>
            <person name="Kuo A."/>
            <person name="Liang C."/>
            <person name="Lipzen A."/>
            <person name="Lutzoni F."/>
            <person name="Magnuson J."/>
            <person name="Mondo S."/>
            <person name="Nolan M."/>
            <person name="Ohm R."/>
            <person name="Pangilinan J."/>
            <person name="Park H.-J."/>
            <person name="Ramirez L."/>
            <person name="Alfaro M."/>
            <person name="Sun H."/>
            <person name="Tritt A."/>
            <person name="Yoshinaga Y."/>
            <person name="Zwiers L.-H."/>
            <person name="Turgeon B."/>
            <person name="Goodwin S."/>
            <person name="Spatafora J."/>
            <person name="Crous P."/>
            <person name="Grigoriev I."/>
        </authorList>
    </citation>
    <scope>NUCLEOTIDE SEQUENCE [LARGE SCALE GENOMIC DNA]</scope>
    <source>
        <strain evidence="2">CBS 304.66</strain>
    </source>
</reference>
<sequence>MVDHQRSAIQNHFQSVCERKAVIVGFCSDEFTDSTWNRNSFAAGSRRANKLVQPLAAAVTQAHLFKTLCRHGISLQVSHFPLSIQMRRCSYTTALPQGTADKDLSQRGNRCVGREAAATYTILPVQPGTGFHPIINGLLATVSKRASADKLWINVEHGSCGD</sequence>
<evidence type="ECO:0000313" key="2">
    <source>
        <dbReference type="Proteomes" id="UP000800093"/>
    </source>
</evidence>
<keyword evidence="2" id="KW-1185">Reference proteome</keyword>
<gene>
    <name evidence="1" type="ORF">CC78DRAFT_587498</name>
</gene>
<name>A0A9P4JZX6_9PLEO</name>
<evidence type="ECO:0000313" key="1">
    <source>
        <dbReference type="EMBL" id="KAF2258138.1"/>
    </source>
</evidence>
<protein>
    <submittedName>
        <fullName evidence="1">Uncharacterized protein</fullName>
    </submittedName>
</protein>
<dbReference type="Proteomes" id="UP000800093">
    <property type="component" value="Unassembled WGS sequence"/>
</dbReference>
<accession>A0A9P4JZX6</accession>
<proteinExistence type="predicted"/>
<dbReference type="EMBL" id="ML986781">
    <property type="protein sequence ID" value="KAF2258138.1"/>
    <property type="molecule type" value="Genomic_DNA"/>
</dbReference>
<organism evidence="1 2">
    <name type="scientific">Lojkania enalia</name>
    <dbReference type="NCBI Taxonomy" id="147567"/>
    <lineage>
        <taxon>Eukaryota</taxon>
        <taxon>Fungi</taxon>
        <taxon>Dikarya</taxon>
        <taxon>Ascomycota</taxon>
        <taxon>Pezizomycotina</taxon>
        <taxon>Dothideomycetes</taxon>
        <taxon>Pleosporomycetidae</taxon>
        <taxon>Pleosporales</taxon>
        <taxon>Pleosporales incertae sedis</taxon>
        <taxon>Lojkania</taxon>
    </lineage>
</organism>
<comment type="caution">
    <text evidence="1">The sequence shown here is derived from an EMBL/GenBank/DDBJ whole genome shotgun (WGS) entry which is preliminary data.</text>
</comment>